<reference evidence="1 2" key="1">
    <citation type="journal article" date="2015" name="Infect. Genet. Evol.">
        <title>Genomic sequences of six botulinum neurotoxin-producing strains representing three clostridial species illustrate the mobility and diversity of botulinum neurotoxin genes.</title>
        <authorList>
            <person name="Smith T.J."/>
            <person name="Hill K.K."/>
            <person name="Xie G."/>
            <person name="Foley B.T."/>
            <person name="Williamson C.H."/>
            <person name="Foster J.T."/>
            <person name="Johnson S.L."/>
            <person name="Chertkov O."/>
            <person name="Teshima H."/>
            <person name="Gibbons H.S."/>
            <person name="Johnsky L.A."/>
            <person name="Karavis M.A."/>
            <person name="Smith L.A."/>
        </authorList>
    </citation>
    <scope>NUCLEOTIDE SEQUENCE [LARGE SCALE GENOMIC DNA]</scope>
    <source>
        <strain evidence="1 2">CDC 2741</strain>
    </source>
</reference>
<accession>A0A0C1TZ98</accession>
<evidence type="ECO:0000313" key="2">
    <source>
        <dbReference type="Proteomes" id="UP000031366"/>
    </source>
</evidence>
<dbReference type="EMBL" id="AYSO01000020">
    <property type="protein sequence ID" value="KIE44588.1"/>
    <property type="molecule type" value="Genomic_DNA"/>
</dbReference>
<protein>
    <submittedName>
        <fullName evidence="1">Uncharacterized protein</fullName>
    </submittedName>
</protein>
<keyword evidence="2" id="KW-1185">Reference proteome</keyword>
<gene>
    <name evidence="1" type="ORF">U732_307</name>
</gene>
<dbReference type="Proteomes" id="UP000031366">
    <property type="component" value="Unassembled WGS sequence"/>
</dbReference>
<dbReference type="AlphaFoldDB" id="A0A0C1TZ98"/>
<evidence type="ECO:0000313" key="1">
    <source>
        <dbReference type="EMBL" id="KIE44588.1"/>
    </source>
</evidence>
<proteinExistence type="predicted"/>
<name>A0A0C1TZ98_9CLOT</name>
<comment type="caution">
    <text evidence="1">The sequence shown here is derived from an EMBL/GenBank/DDBJ whole genome shotgun (WGS) entry which is preliminary data.</text>
</comment>
<sequence>MKILKRIGIVILCIILLFIAFRIPYHIANTPKYVIYKYFQSLTNKDLEDYNNVNFHSGNNEEKDDIFIYDAKYILLYAKKINVPDLGLEEELHELRKMDKVFENYNKEDILIYKVSVFTDPPITDFQPGLILIRNKADDSKPKWLVLHDTIFINYDNFKK</sequence>
<organism evidence="1 2">
    <name type="scientific">Clostridium argentinense CDC 2741</name>
    <dbReference type="NCBI Taxonomy" id="1418104"/>
    <lineage>
        <taxon>Bacteria</taxon>
        <taxon>Bacillati</taxon>
        <taxon>Bacillota</taxon>
        <taxon>Clostridia</taxon>
        <taxon>Eubacteriales</taxon>
        <taxon>Clostridiaceae</taxon>
        <taxon>Clostridium</taxon>
    </lineage>
</organism>
<dbReference type="RefSeq" id="WP_039636074.1">
    <property type="nucleotide sequence ID" value="NZ_AYSO01000020.1"/>
</dbReference>